<name>F2KSX1_ARCVS</name>
<dbReference type="KEGG" id="ave:Arcve_1005"/>
<evidence type="ECO:0000259" key="8">
    <source>
        <dbReference type="PROSITE" id="PS50893"/>
    </source>
</evidence>
<keyword evidence="5" id="KW-0029">Amino-acid transport</keyword>
<dbReference type="InterPro" id="IPR051120">
    <property type="entry name" value="ABC_AA/LPS_Transport"/>
</dbReference>
<dbReference type="HOGENOM" id="CLU_000604_1_2_2"/>
<dbReference type="SMART" id="SM00382">
    <property type="entry name" value="AAA"/>
    <property type="match status" value="1"/>
</dbReference>
<dbReference type="Pfam" id="PF12399">
    <property type="entry name" value="BCA_ABC_TP_C"/>
    <property type="match status" value="1"/>
</dbReference>
<evidence type="ECO:0000256" key="7">
    <source>
        <dbReference type="ARBA" id="ARBA00072811"/>
    </source>
</evidence>
<dbReference type="GO" id="GO:0005886">
    <property type="term" value="C:plasma membrane"/>
    <property type="evidence" value="ECO:0007669"/>
    <property type="project" value="TreeGrafter"/>
</dbReference>
<dbReference type="GO" id="GO:0016887">
    <property type="term" value="F:ATP hydrolysis activity"/>
    <property type="evidence" value="ECO:0007669"/>
    <property type="project" value="InterPro"/>
</dbReference>
<comment type="function">
    <text evidence="6">Probable component of a branched-chain amino-acid transport system.</text>
</comment>
<organism evidence="9 10">
    <name type="scientific">Archaeoglobus veneficus (strain DSM 11195 / SNP6)</name>
    <dbReference type="NCBI Taxonomy" id="693661"/>
    <lineage>
        <taxon>Archaea</taxon>
        <taxon>Methanobacteriati</taxon>
        <taxon>Methanobacteriota</taxon>
        <taxon>Archaeoglobi</taxon>
        <taxon>Archaeoglobales</taxon>
        <taxon>Archaeoglobaceae</taxon>
        <taxon>Archaeoglobus</taxon>
    </lineage>
</organism>
<dbReference type="InterPro" id="IPR032823">
    <property type="entry name" value="BCA_ABC_TP_C"/>
</dbReference>
<evidence type="ECO:0000256" key="4">
    <source>
        <dbReference type="ARBA" id="ARBA00022840"/>
    </source>
</evidence>
<evidence type="ECO:0000256" key="6">
    <source>
        <dbReference type="ARBA" id="ARBA00056071"/>
    </source>
</evidence>
<dbReference type="CDD" id="cd03219">
    <property type="entry name" value="ABC_Mj1267_LivG_branched"/>
    <property type="match status" value="1"/>
</dbReference>
<gene>
    <name evidence="9" type="ordered locus">Arcve_1005</name>
</gene>
<protein>
    <recommendedName>
        <fullName evidence="7">Probable branched-chain amino acid transport ATP-binding protein LivG</fullName>
    </recommendedName>
</protein>
<evidence type="ECO:0000256" key="1">
    <source>
        <dbReference type="ARBA" id="ARBA00005417"/>
    </source>
</evidence>
<evidence type="ECO:0000256" key="3">
    <source>
        <dbReference type="ARBA" id="ARBA00022741"/>
    </source>
</evidence>
<evidence type="ECO:0000256" key="5">
    <source>
        <dbReference type="ARBA" id="ARBA00022970"/>
    </source>
</evidence>
<dbReference type="GO" id="GO:0006865">
    <property type="term" value="P:amino acid transport"/>
    <property type="evidence" value="ECO:0007669"/>
    <property type="project" value="UniProtKB-KW"/>
</dbReference>
<dbReference type="Gene3D" id="3.40.50.300">
    <property type="entry name" value="P-loop containing nucleotide triphosphate hydrolases"/>
    <property type="match status" value="1"/>
</dbReference>
<dbReference type="PANTHER" id="PTHR45772:SF1">
    <property type="entry name" value="ABC TRANSPORTER ATP-BINDING PROTEIN"/>
    <property type="match status" value="1"/>
</dbReference>
<reference evidence="9 10" key="1">
    <citation type="submission" date="2011-03" db="EMBL/GenBank/DDBJ databases">
        <title>The complete genome of Archaeoglobus veneficus SNP6.</title>
        <authorList>
            <consortium name="US DOE Joint Genome Institute (JGI-PGF)"/>
            <person name="Lucas S."/>
            <person name="Copeland A."/>
            <person name="Lapidus A."/>
            <person name="Bruce D."/>
            <person name="Goodwin L."/>
            <person name="Pitluck S."/>
            <person name="Kyrpides N."/>
            <person name="Mavromatis K."/>
            <person name="Pagani I."/>
            <person name="Ivanova N."/>
            <person name="Mikhailova N."/>
            <person name="Lu M."/>
            <person name="Detter J.C."/>
            <person name="Tapia R."/>
            <person name="Han C."/>
            <person name="Land M."/>
            <person name="Hauser L."/>
            <person name="Markowitz V."/>
            <person name="Cheng J.-F."/>
            <person name="Hugenholtz P."/>
            <person name="Woyke T."/>
            <person name="Wu D."/>
            <person name="Spring S."/>
            <person name="Brambilla E."/>
            <person name="Klenk H.-P."/>
            <person name="Eisen J.A."/>
        </authorList>
    </citation>
    <scope>NUCLEOTIDE SEQUENCE [LARGE SCALE GENOMIC DNA]</scope>
    <source>
        <strain>SNP6</strain>
    </source>
</reference>
<dbReference type="InterPro" id="IPR003593">
    <property type="entry name" value="AAA+_ATPase"/>
</dbReference>
<evidence type="ECO:0000313" key="9">
    <source>
        <dbReference type="EMBL" id="AEA47016.1"/>
    </source>
</evidence>
<evidence type="ECO:0000313" key="10">
    <source>
        <dbReference type="Proteomes" id="UP000008136"/>
    </source>
</evidence>
<keyword evidence="2" id="KW-0813">Transport</keyword>
<dbReference type="Pfam" id="PF00005">
    <property type="entry name" value="ABC_tran"/>
    <property type="match status" value="1"/>
</dbReference>
<dbReference type="GO" id="GO:0005524">
    <property type="term" value="F:ATP binding"/>
    <property type="evidence" value="ECO:0007669"/>
    <property type="project" value="UniProtKB-KW"/>
</dbReference>
<sequence length="262" mass="29594">MFHLPAKPRMSLLKVSNVTLKFGGVKAIDNASFELREGEILAMIGPNGAGKTSLLNCISGFYKPQEGQIFFRNEEITRKKPHIIARKGIARTFQNVELYGGMTTLDVIMSGRHIHYKCNPIFSGLYFIKGRDEEIKHREKVEEIIDFLDLQQYRRKVVSTLPYGIQKRIELGRALALEPQLLLLDEPMGGLSFEEKEDMAVYVLEINEDLGISILLIEHDMGFVMDISDRIVVLDRGRVIASGTPDEVKDDPRVIQAYVGEG</sequence>
<keyword evidence="10" id="KW-1185">Reference proteome</keyword>
<dbReference type="Proteomes" id="UP000008136">
    <property type="component" value="Chromosome"/>
</dbReference>
<keyword evidence="9" id="KW-0378">Hydrolase</keyword>
<dbReference type="STRING" id="693661.Arcve_1005"/>
<keyword evidence="3" id="KW-0547">Nucleotide-binding</keyword>
<dbReference type="PROSITE" id="PS50893">
    <property type="entry name" value="ABC_TRANSPORTER_2"/>
    <property type="match status" value="1"/>
</dbReference>
<dbReference type="eggNOG" id="arCOG00926">
    <property type="taxonomic scope" value="Archaea"/>
</dbReference>
<accession>F2KSX1</accession>
<dbReference type="InterPro" id="IPR003439">
    <property type="entry name" value="ABC_transporter-like_ATP-bd"/>
</dbReference>
<feature type="domain" description="ABC transporter" evidence="8">
    <location>
        <begin position="13"/>
        <end position="261"/>
    </location>
</feature>
<dbReference type="PANTHER" id="PTHR45772">
    <property type="entry name" value="CONSERVED COMPONENT OF ABC TRANSPORTER FOR NATURAL AMINO ACIDS-RELATED"/>
    <property type="match status" value="1"/>
</dbReference>
<proteinExistence type="inferred from homology"/>
<dbReference type="SUPFAM" id="SSF52540">
    <property type="entry name" value="P-loop containing nucleoside triphosphate hydrolases"/>
    <property type="match status" value="1"/>
</dbReference>
<dbReference type="EMBL" id="CP002588">
    <property type="protein sequence ID" value="AEA47016.1"/>
    <property type="molecule type" value="Genomic_DNA"/>
</dbReference>
<dbReference type="FunFam" id="3.40.50.300:FF:000421">
    <property type="entry name" value="Branched-chain amino acid ABC transporter ATP-binding protein"/>
    <property type="match status" value="1"/>
</dbReference>
<keyword evidence="4" id="KW-0067">ATP-binding</keyword>
<dbReference type="AlphaFoldDB" id="F2KSX1"/>
<dbReference type="InterPro" id="IPR027417">
    <property type="entry name" value="P-loop_NTPase"/>
</dbReference>
<comment type="similarity">
    <text evidence="1">Belongs to the ABC transporter superfamily.</text>
</comment>
<evidence type="ECO:0000256" key="2">
    <source>
        <dbReference type="ARBA" id="ARBA00022448"/>
    </source>
</evidence>